<keyword evidence="2" id="KW-0378">Hydrolase</keyword>
<sequence>MENGNPSRDRASPTHGQVMLILVGLIGSGKSTFAEALQSFRPEFVRCNQDDLGNRREVEFLARRSLAQGKSVVIDRTNFDESQRSTWVGIAKELPGTLIWVLVFDTPYDVCASRLRERTGHPTIHTPEKALDVLARFSKDFTAPQSWEGYDKCFSLSTTETPLVYTLQDVERILEKARSAKNPVVAERPSQLQQTPSRGREGRGGRGYGRGSFSGGGYGSSHSGGYPGGRDQRYRNDAYSGQSRHSGKGGNGENEYYIGQPRGGH</sequence>
<feature type="compositionally biased region" description="Gly residues" evidence="1">
    <location>
        <begin position="205"/>
        <end position="219"/>
    </location>
</feature>
<dbReference type="Proteomes" id="UP000054007">
    <property type="component" value="Unassembled WGS sequence"/>
</dbReference>
<feature type="region of interest" description="Disordered" evidence="1">
    <location>
        <begin position="180"/>
        <end position="265"/>
    </location>
</feature>
<dbReference type="EMBL" id="KN880463">
    <property type="protein sequence ID" value="KIY70777.1"/>
    <property type="molecule type" value="Genomic_DNA"/>
</dbReference>
<evidence type="ECO:0000313" key="3">
    <source>
        <dbReference type="Proteomes" id="UP000054007"/>
    </source>
</evidence>
<evidence type="ECO:0000313" key="2">
    <source>
        <dbReference type="EMBL" id="KIY70777.1"/>
    </source>
</evidence>
<dbReference type="Pfam" id="PF13671">
    <property type="entry name" value="AAA_33"/>
    <property type="match status" value="1"/>
</dbReference>
<name>A0A0D7BJZ0_9AGAR</name>
<keyword evidence="3" id="KW-1185">Reference proteome</keyword>
<protein>
    <submittedName>
        <fullName evidence="2">p-loop containing nucleoside triphosphate hydrolase protein</fullName>
    </submittedName>
</protein>
<evidence type="ECO:0000256" key="1">
    <source>
        <dbReference type="SAM" id="MobiDB-lite"/>
    </source>
</evidence>
<dbReference type="PANTHER" id="PTHR12083">
    <property type="entry name" value="BIFUNCTIONAL POLYNUCLEOTIDE PHOSPHATASE/KINASE"/>
    <property type="match status" value="1"/>
</dbReference>
<proteinExistence type="predicted"/>
<dbReference type="GO" id="GO:0046404">
    <property type="term" value="F:ATP-dependent polydeoxyribonucleotide 5'-hydroxyl-kinase activity"/>
    <property type="evidence" value="ECO:0007669"/>
    <property type="project" value="TreeGrafter"/>
</dbReference>
<dbReference type="PANTHER" id="PTHR12083:SF9">
    <property type="entry name" value="BIFUNCTIONAL POLYNUCLEOTIDE PHOSPHATASE_KINASE"/>
    <property type="match status" value="1"/>
</dbReference>
<gene>
    <name evidence="2" type="ORF">CYLTODRAFT_419451</name>
</gene>
<dbReference type="STRING" id="1314674.A0A0D7BJZ0"/>
<dbReference type="Gene3D" id="3.40.50.300">
    <property type="entry name" value="P-loop containing nucleotide triphosphate hydrolases"/>
    <property type="match status" value="1"/>
</dbReference>
<dbReference type="GO" id="GO:0006281">
    <property type="term" value="P:DNA repair"/>
    <property type="evidence" value="ECO:0007669"/>
    <property type="project" value="TreeGrafter"/>
</dbReference>
<reference evidence="2 3" key="1">
    <citation type="journal article" date="2015" name="Fungal Genet. Biol.">
        <title>Evolution of novel wood decay mechanisms in Agaricales revealed by the genome sequences of Fistulina hepatica and Cylindrobasidium torrendii.</title>
        <authorList>
            <person name="Floudas D."/>
            <person name="Held B.W."/>
            <person name="Riley R."/>
            <person name="Nagy L.G."/>
            <person name="Koehler G."/>
            <person name="Ransdell A.S."/>
            <person name="Younus H."/>
            <person name="Chow J."/>
            <person name="Chiniquy J."/>
            <person name="Lipzen A."/>
            <person name="Tritt A."/>
            <person name="Sun H."/>
            <person name="Haridas S."/>
            <person name="LaButti K."/>
            <person name="Ohm R.A."/>
            <person name="Kues U."/>
            <person name="Blanchette R.A."/>
            <person name="Grigoriev I.V."/>
            <person name="Minto R.E."/>
            <person name="Hibbett D.S."/>
        </authorList>
    </citation>
    <scope>NUCLEOTIDE SEQUENCE [LARGE SCALE GENOMIC DNA]</scope>
    <source>
        <strain evidence="2 3">FP15055 ss-10</strain>
    </source>
</reference>
<organism evidence="2 3">
    <name type="scientific">Cylindrobasidium torrendii FP15055 ss-10</name>
    <dbReference type="NCBI Taxonomy" id="1314674"/>
    <lineage>
        <taxon>Eukaryota</taxon>
        <taxon>Fungi</taxon>
        <taxon>Dikarya</taxon>
        <taxon>Basidiomycota</taxon>
        <taxon>Agaricomycotina</taxon>
        <taxon>Agaricomycetes</taxon>
        <taxon>Agaricomycetidae</taxon>
        <taxon>Agaricales</taxon>
        <taxon>Marasmiineae</taxon>
        <taxon>Physalacriaceae</taxon>
        <taxon>Cylindrobasidium</taxon>
    </lineage>
</organism>
<dbReference type="InterPro" id="IPR027417">
    <property type="entry name" value="P-loop_NTPase"/>
</dbReference>
<accession>A0A0D7BJZ0</accession>
<dbReference type="AlphaFoldDB" id="A0A0D7BJZ0"/>
<dbReference type="SUPFAM" id="SSF52540">
    <property type="entry name" value="P-loop containing nucleoside triphosphate hydrolases"/>
    <property type="match status" value="1"/>
</dbReference>
<dbReference type="GO" id="GO:0003690">
    <property type="term" value="F:double-stranded DNA binding"/>
    <property type="evidence" value="ECO:0007669"/>
    <property type="project" value="TreeGrafter"/>
</dbReference>
<dbReference type="GO" id="GO:0046403">
    <property type="term" value="F:polynucleotide 3'-phosphatase activity"/>
    <property type="evidence" value="ECO:0007669"/>
    <property type="project" value="TreeGrafter"/>
</dbReference>
<dbReference type="OrthoDB" id="3512845at2759"/>